<keyword evidence="2" id="KW-0964">Secreted</keyword>
<dbReference type="SUPFAM" id="SSF49842">
    <property type="entry name" value="TNF-like"/>
    <property type="match status" value="1"/>
</dbReference>
<feature type="compositionally biased region" description="Pro residues" evidence="3">
    <location>
        <begin position="70"/>
        <end position="82"/>
    </location>
</feature>
<proteinExistence type="predicted"/>
<organism evidence="4 5">
    <name type="scientific">Pandoravirus salinus</name>
    <dbReference type="NCBI Taxonomy" id="1349410"/>
    <lineage>
        <taxon>Viruses</taxon>
        <taxon>Pandoravirus</taxon>
    </lineage>
</organism>
<feature type="compositionally biased region" description="Low complexity" evidence="3">
    <location>
        <begin position="19"/>
        <end position="34"/>
    </location>
</feature>
<dbReference type="InterPro" id="IPR050392">
    <property type="entry name" value="Collagen/C1q_domain"/>
</dbReference>
<evidence type="ECO:0000256" key="1">
    <source>
        <dbReference type="ARBA" id="ARBA00004613"/>
    </source>
</evidence>
<comment type="subcellular location">
    <subcellularLocation>
        <location evidence="1">Secreted</location>
    </subcellularLocation>
</comment>
<dbReference type="InterPro" id="IPR008983">
    <property type="entry name" value="Tumour_necrosis_fac-like_dom"/>
</dbReference>
<evidence type="ECO:0000313" key="5">
    <source>
        <dbReference type="Proteomes" id="UP000204584"/>
    </source>
</evidence>
<dbReference type="PANTHER" id="PTHR15427:SF33">
    <property type="entry name" value="COLLAGEN IV NC1 DOMAIN-CONTAINING PROTEIN"/>
    <property type="match status" value="1"/>
</dbReference>
<dbReference type="EMBL" id="KC977571">
    <property type="protein sequence ID" value="AGO83520.1"/>
    <property type="molecule type" value="Genomic_DNA"/>
</dbReference>
<dbReference type="Gene3D" id="2.60.120.40">
    <property type="match status" value="1"/>
</dbReference>
<dbReference type="Proteomes" id="UP000204584">
    <property type="component" value="Segment"/>
</dbReference>
<name>S4W0C7_9VIRU</name>
<dbReference type="RefSeq" id="YP_008436582.1">
    <property type="nucleotide sequence ID" value="NC_022098.1"/>
</dbReference>
<dbReference type="Pfam" id="PF01391">
    <property type="entry name" value="Collagen"/>
    <property type="match status" value="1"/>
</dbReference>
<keyword evidence="5" id="KW-1185">Reference proteome</keyword>
<gene>
    <name evidence="4" type="ORF">psal_cds_93</name>
</gene>
<evidence type="ECO:0000256" key="2">
    <source>
        <dbReference type="ARBA" id="ARBA00022525"/>
    </source>
</evidence>
<evidence type="ECO:0000313" key="4">
    <source>
        <dbReference type="EMBL" id="AGO83520.1"/>
    </source>
</evidence>
<dbReference type="InterPro" id="IPR008160">
    <property type="entry name" value="Collagen"/>
</dbReference>
<protein>
    <submittedName>
        <fullName evidence="4">Complement C1q subcomponent subunit B</fullName>
    </submittedName>
</protein>
<sequence>MTHRDNPICPTRCVATVRAPGARGPLGAPGETGPSGPPGVPGPAGAVGAPGPAGPTGPGGPAGVVGPPGDAGPPGPPGPPGPALASVLFRASSPLFSFNPGTATIPYTSQIYDLQDGVPADNYNPVTSTFTAPVDGVYRFEALVTIGTADDAGLTLVALVTDSGAPPIQRWLTAPDQPTSFVPATLSGDFLLAAGNTVIVQLTAEGAGTANTFQNTFCGALVTVASA</sequence>
<reference evidence="4 5" key="1">
    <citation type="journal article" date="2013" name="Science">
        <title>Pandoraviruses: amoeba viruses with genomes up to 2.5 Mb reaching that of parasitic eukaryotes.</title>
        <authorList>
            <person name="Philippe N."/>
            <person name="Legendre M."/>
            <person name="Doutre G."/>
            <person name="Coute Y."/>
            <person name="Poirot O."/>
            <person name="Lescot M."/>
            <person name="Arslan D."/>
            <person name="Seltzer V."/>
            <person name="Bertaux L."/>
            <person name="Bruley C."/>
            <person name="Garin J."/>
            <person name="Claverie J.M."/>
            <person name="Abergel C."/>
        </authorList>
    </citation>
    <scope>NUCLEOTIDE SEQUENCE [LARGE SCALE GENOMIC DNA]</scope>
</reference>
<dbReference type="KEGG" id="vg:16605307"/>
<dbReference type="GeneID" id="16605307"/>
<feature type="region of interest" description="Disordered" evidence="3">
    <location>
        <begin position="19"/>
        <end position="85"/>
    </location>
</feature>
<evidence type="ECO:0000256" key="3">
    <source>
        <dbReference type="SAM" id="MobiDB-lite"/>
    </source>
</evidence>
<feature type="compositionally biased region" description="Gly residues" evidence="3">
    <location>
        <begin position="54"/>
        <end position="63"/>
    </location>
</feature>
<accession>S4W0C7</accession>
<dbReference type="PANTHER" id="PTHR15427">
    <property type="entry name" value="EMILIN ELASTIN MICROFIBRIL INTERFACE-LOCATED PROTEIN ELASTIN MICROFIBRIL INTERFACER"/>
    <property type="match status" value="1"/>
</dbReference>